<evidence type="ECO:0000259" key="1">
    <source>
        <dbReference type="Pfam" id="PF04233"/>
    </source>
</evidence>
<organism evidence="2 4">
    <name type="scientific">Halomonas elongata (strain ATCC 33173 / DSM 2581 / NBRC 15536 / NCIMB 2198 / 1H9)</name>
    <dbReference type="NCBI Taxonomy" id="768066"/>
    <lineage>
        <taxon>Bacteria</taxon>
        <taxon>Pseudomonadati</taxon>
        <taxon>Pseudomonadota</taxon>
        <taxon>Gammaproteobacteria</taxon>
        <taxon>Oceanospirillales</taxon>
        <taxon>Halomonadaceae</taxon>
        <taxon>Halomonas</taxon>
    </lineage>
</organism>
<evidence type="ECO:0000313" key="5">
    <source>
        <dbReference type="Proteomes" id="UP001322512"/>
    </source>
</evidence>
<sequence length="278" mass="32221">MPEPKWAHPEAIEREYTKTLKQYARRCQRACNELLMPEVPRLVEMAGMRSDALGESEESDEGTWADRLNEILGTVLAALLGRRAQQVFEGMAGPASASDVGVAEFGERVSRFNLRQFVKLVRRVYGEPYAKAEPDLDKLMRAWELENLKLIRSIPERYVDDLQGVIIRAINEGQSATDLRDTIRATYDKPVNRAQLIANDQIGKLNGRLTQYRQQAIGIDEYYWRGVLDWRERAHHRRRERKSFKWSKPPWDGHPGQPIHCRCWASPKWPPRDEVTLQ</sequence>
<dbReference type="Proteomes" id="UP000008707">
    <property type="component" value="Chromosome"/>
</dbReference>
<proteinExistence type="predicted"/>
<dbReference type="STRING" id="768066.HELO_2091"/>
<dbReference type="Proteomes" id="UP001322512">
    <property type="component" value="Chromosome"/>
</dbReference>
<dbReference type="AlphaFoldDB" id="E1VAC9"/>
<reference evidence="3 5" key="4">
    <citation type="submission" date="2023-11" db="EMBL/GenBank/DDBJ databases">
        <title>MicrobeMod: A computational toolkit for identifying prokaryotic methylation and restriction-modification with nanopore sequencing.</title>
        <authorList>
            <person name="Crits-Christoph A."/>
            <person name="Kang S.C."/>
            <person name="Lee H."/>
            <person name="Ostrov N."/>
        </authorList>
    </citation>
    <scope>NUCLEOTIDE SEQUENCE [LARGE SCALE GENOMIC DNA]</scope>
    <source>
        <strain evidence="3 5">ATCC 33173</strain>
    </source>
</reference>
<feature type="domain" description="Phage head morphogenesis" evidence="1">
    <location>
        <begin position="161"/>
        <end position="264"/>
    </location>
</feature>
<protein>
    <submittedName>
        <fullName evidence="3">Phage minor head protein</fullName>
    </submittedName>
</protein>
<dbReference type="EMBL" id="CP139472">
    <property type="protein sequence ID" value="WPU48080.1"/>
    <property type="molecule type" value="Genomic_DNA"/>
</dbReference>
<keyword evidence="5" id="KW-1185">Reference proteome</keyword>
<evidence type="ECO:0000313" key="2">
    <source>
        <dbReference type="EMBL" id="CBV41975.1"/>
    </source>
</evidence>
<dbReference type="RefSeq" id="WP_013331847.1">
    <property type="nucleotide sequence ID" value="NC_014532.2"/>
</dbReference>
<accession>E1VAC9</accession>
<dbReference type="KEGG" id="hel:HELO_2091"/>
<reference evidence="4" key="3">
    <citation type="journal article" date="2011" name="Environ. Microbiol.">
        <title>A blueprint of ectoine metabolism from the genome of the industrial producer Halomonas elongata DSM 2581(T).</title>
        <authorList>
            <person name="Schwibbert K."/>
            <person name="Marin-Sanguino A."/>
            <person name="Bagyan I."/>
            <person name="Heidrich G."/>
            <person name="Lentzen G."/>
            <person name="Seitz H."/>
            <person name="Rampp M."/>
            <person name="Schuster S.C."/>
            <person name="Klenk H.P."/>
            <person name="Pfeiffer F."/>
            <person name="Oesterhelt D."/>
            <person name="Kunte H.J."/>
        </authorList>
    </citation>
    <scope>NUCLEOTIDE SEQUENCE [LARGE SCALE GENOMIC DNA]</scope>
    <source>
        <strain evidence="4">ATCC 33173 / DSM 2581 / NBRC 15536 / NCIMB 2198 / 1H9</strain>
    </source>
</reference>
<dbReference type="Pfam" id="PF04233">
    <property type="entry name" value="Phage_Mu_F"/>
    <property type="match status" value="1"/>
</dbReference>
<dbReference type="EMBL" id="FN869568">
    <property type="protein sequence ID" value="CBV41975.1"/>
    <property type="molecule type" value="Genomic_DNA"/>
</dbReference>
<dbReference type="NCBIfam" id="TIGR01641">
    <property type="entry name" value="phageSPP1_gp7"/>
    <property type="match status" value="1"/>
</dbReference>
<dbReference type="GeneID" id="91009360"/>
<dbReference type="HOGENOM" id="CLU_079019_1_0_6"/>
<reference evidence="2" key="2">
    <citation type="submission" date="2010-05" db="EMBL/GenBank/DDBJ databases">
        <title>Revision and reannotation of the Halomonas elongata DSM 2581(T) genome.</title>
        <authorList>
            <person name="Pfeiffer F."/>
            <person name="Bagyan I."/>
            <person name="Alfaro-Espinoza G."/>
            <person name="Zamora-Lagos M.A."/>
            <person name="Habermann B."/>
            <person name="Oesterhelt D."/>
            <person name="Kunte H.J."/>
        </authorList>
    </citation>
    <scope>NUCLEOTIDE SEQUENCE</scope>
    <source>
        <strain evidence="2">Type strain: DSM 2581</strain>
    </source>
</reference>
<evidence type="ECO:0000313" key="3">
    <source>
        <dbReference type="EMBL" id="WPU48080.1"/>
    </source>
</evidence>
<evidence type="ECO:0000313" key="4">
    <source>
        <dbReference type="Proteomes" id="UP000008707"/>
    </source>
</evidence>
<name>E1VAC9_HALED</name>
<reference evidence="2" key="1">
    <citation type="journal article" date="2010" name="Environ. Microbiol.">
        <title>A blueprint of ectoine metabolism from the genome of the industrial producer Halomonas elongata DSM 2581(T).</title>
        <authorList>
            <person name="Schwibbert K."/>
            <person name="Marin-Sanguino A."/>
            <person name="Bagyan I."/>
            <person name="Heidrich G."/>
            <person name="Lentzen G."/>
            <person name="Seitz H."/>
            <person name="Rampp M."/>
            <person name="Schuster S.C."/>
            <person name="Klenk H.P."/>
            <person name="Pfeiffer F."/>
            <person name="Oesterhelt D."/>
            <person name="Kunte H.J."/>
        </authorList>
    </citation>
    <scope>NUCLEOTIDE SEQUENCE</scope>
    <source>
        <strain evidence="2">Type strain: DSM 2581</strain>
    </source>
</reference>
<dbReference type="eggNOG" id="COG2369">
    <property type="taxonomic scope" value="Bacteria"/>
</dbReference>
<dbReference type="OrthoDB" id="6637795at2"/>
<gene>
    <name evidence="2" type="ordered locus">HELO_2091</name>
    <name evidence="3" type="ORF">SR933_04120</name>
</gene>
<dbReference type="InterPro" id="IPR006528">
    <property type="entry name" value="Phage_head_morphogenesis_dom"/>
</dbReference>